<dbReference type="PROSITE" id="PS51352">
    <property type="entry name" value="THIOREDOXIN_2"/>
    <property type="match status" value="1"/>
</dbReference>
<dbReference type="GO" id="GO:0006457">
    <property type="term" value="P:protein folding"/>
    <property type="evidence" value="ECO:0007669"/>
    <property type="project" value="TreeGrafter"/>
</dbReference>
<evidence type="ECO:0000256" key="4">
    <source>
        <dbReference type="ARBA" id="ARBA00023157"/>
    </source>
</evidence>
<dbReference type="InterPro" id="IPR011679">
    <property type="entry name" value="ERp29_C"/>
</dbReference>
<dbReference type="EMBL" id="BNJQ01000037">
    <property type="protein sequence ID" value="GHP11931.1"/>
    <property type="molecule type" value="Genomic_DNA"/>
</dbReference>
<protein>
    <recommendedName>
        <fullName evidence="3">protein disulfide-isomerase</fullName>
        <ecNumber evidence="3">5.3.4.1</ecNumber>
    </recommendedName>
</protein>
<dbReference type="Gene3D" id="1.20.1150.12">
    <property type="entry name" value="Endoplasmic reticulum resident protein 29, C-terminal domain"/>
    <property type="match status" value="1"/>
</dbReference>
<name>A0A830I2C8_9CHLO</name>
<comment type="similarity">
    <text evidence="2">Belongs to the protein disulfide isomerase family.</text>
</comment>
<dbReference type="GO" id="GO:0005783">
    <property type="term" value="C:endoplasmic reticulum"/>
    <property type="evidence" value="ECO:0007669"/>
    <property type="project" value="InterPro"/>
</dbReference>
<dbReference type="AlphaFoldDB" id="A0A830I2C8"/>
<dbReference type="InterPro" id="IPR051063">
    <property type="entry name" value="PDI"/>
</dbReference>
<evidence type="ECO:0000256" key="5">
    <source>
        <dbReference type="ARBA" id="ARBA00023235"/>
    </source>
</evidence>
<evidence type="ECO:0000256" key="7">
    <source>
        <dbReference type="SAM" id="MobiDB-lite"/>
    </source>
</evidence>
<proteinExistence type="inferred from homology"/>
<dbReference type="GO" id="GO:0003756">
    <property type="term" value="F:protein disulfide isomerase activity"/>
    <property type="evidence" value="ECO:0007669"/>
    <property type="project" value="UniProtKB-EC"/>
</dbReference>
<evidence type="ECO:0000256" key="6">
    <source>
        <dbReference type="ARBA" id="ARBA00023284"/>
    </source>
</evidence>
<evidence type="ECO:0000256" key="2">
    <source>
        <dbReference type="ARBA" id="ARBA00006347"/>
    </source>
</evidence>
<dbReference type="SUPFAM" id="SSF52833">
    <property type="entry name" value="Thioredoxin-like"/>
    <property type="match status" value="1"/>
</dbReference>
<evidence type="ECO:0000313" key="10">
    <source>
        <dbReference type="Proteomes" id="UP000660262"/>
    </source>
</evidence>
<dbReference type="InterPro" id="IPR036249">
    <property type="entry name" value="Thioredoxin-like_sf"/>
</dbReference>
<dbReference type="PROSITE" id="PS00194">
    <property type="entry name" value="THIOREDOXIN_1"/>
    <property type="match status" value="1"/>
</dbReference>
<dbReference type="SUPFAM" id="SSF47933">
    <property type="entry name" value="ERP29 C domain-like"/>
    <property type="match status" value="1"/>
</dbReference>
<gene>
    <name evidence="9" type="ORF">PPROV_001065800</name>
</gene>
<dbReference type="InterPro" id="IPR017937">
    <property type="entry name" value="Thioredoxin_CS"/>
</dbReference>
<sequence length="306" mass="34649">MGISNAFHDPSAASRKLAEQAAKKDAEMADEAAAASTKGDRPAERGYDLRTTPKTNAEIQAVTGGVVELTPQNWDQHVRGNKHVFIKFYAPWCGHCQRLTGPWKQLALTVGEKPTLRAKVVIAKCDVDKYADLRTKWGVQSYPTLNWFNSNMTQGPLRKPYTGERNYDALFKFLQENSRNRVKVNRVFAYDMLAWKFTSATDIAYRREVVDALKRSLESEATHESHRLAGDVYLKIMEKAVKKSEEVGVEAVGIAYFEEEQERLTRLLKDESLSDDKVNEFENRKNIVDSFAKQNLDPLAGMRANV</sequence>
<feature type="region of interest" description="Disordered" evidence="7">
    <location>
        <begin position="1"/>
        <end position="51"/>
    </location>
</feature>
<organism evidence="9 10">
    <name type="scientific">Pycnococcus provasolii</name>
    <dbReference type="NCBI Taxonomy" id="41880"/>
    <lineage>
        <taxon>Eukaryota</taxon>
        <taxon>Viridiplantae</taxon>
        <taxon>Chlorophyta</taxon>
        <taxon>Pseudoscourfieldiophyceae</taxon>
        <taxon>Pseudoscourfieldiales</taxon>
        <taxon>Pycnococcaceae</taxon>
        <taxon>Pycnococcus</taxon>
    </lineage>
</organism>
<reference evidence="9" key="1">
    <citation type="submission" date="2020-10" db="EMBL/GenBank/DDBJ databases">
        <title>Unveiling of a novel bifunctional photoreceptor, Dualchrome1, isolated from a cosmopolitan green alga.</title>
        <authorList>
            <person name="Suzuki S."/>
            <person name="Kawachi M."/>
        </authorList>
    </citation>
    <scope>NUCLEOTIDE SEQUENCE</scope>
    <source>
        <strain evidence="9">NIES 2893</strain>
    </source>
</reference>
<feature type="compositionally biased region" description="Basic and acidic residues" evidence="7">
    <location>
        <begin position="38"/>
        <end position="48"/>
    </location>
</feature>
<keyword evidence="5" id="KW-0413">Isomerase</keyword>
<comment type="caution">
    <text evidence="9">The sequence shown here is derived from an EMBL/GenBank/DDBJ whole genome shotgun (WGS) entry which is preliminary data.</text>
</comment>
<dbReference type="InterPro" id="IPR036356">
    <property type="entry name" value="ERp29_C_sf"/>
</dbReference>
<evidence type="ECO:0000313" key="9">
    <source>
        <dbReference type="EMBL" id="GHP11931.1"/>
    </source>
</evidence>
<comment type="catalytic activity">
    <reaction evidence="1">
        <text>Catalyzes the rearrangement of -S-S- bonds in proteins.</text>
        <dbReference type="EC" id="5.3.4.1"/>
    </reaction>
</comment>
<evidence type="ECO:0000259" key="8">
    <source>
        <dbReference type="PROSITE" id="PS51352"/>
    </source>
</evidence>
<dbReference type="EC" id="5.3.4.1" evidence="3"/>
<keyword evidence="4" id="KW-1015">Disulfide bond</keyword>
<feature type="domain" description="Thioredoxin" evidence="8">
    <location>
        <begin position="48"/>
        <end position="179"/>
    </location>
</feature>
<keyword evidence="6" id="KW-0676">Redox-active center</keyword>
<accession>A0A830I2C8</accession>
<dbReference type="PANTHER" id="PTHR45672:SF11">
    <property type="entry name" value="PROTEIN DISULFIDE-ISOMERASE C17H9.14C"/>
    <property type="match status" value="1"/>
</dbReference>
<dbReference type="PANTHER" id="PTHR45672">
    <property type="entry name" value="PROTEIN DISULFIDE-ISOMERASE C17H9.14C-RELATED"/>
    <property type="match status" value="1"/>
</dbReference>
<dbReference type="Proteomes" id="UP000660262">
    <property type="component" value="Unassembled WGS sequence"/>
</dbReference>
<dbReference type="InterPro" id="IPR013766">
    <property type="entry name" value="Thioredoxin_domain"/>
</dbReference>
<dbReference type="OrthoDB" id="10264505at2759"/>
<dbReference type="Pfam" id="PF00085">
    <property type="entry name" value="Thioredoxin"/>
    <property type="match status" value="1"/>
</dbReference>
<feature type="compositionally biased region" description="Basic and acidic residues" evidence="7">
    <location>
        <begin position="16"/>
        <end position="27"/>
    </location>
</feature>
<evidence type="ECO:0000256" key="1">
    <source>
        <dbReference type="ARBA" id="ARBA00001182"/>
    </source>
</evidence>
<dbReference type="Gene3D" id="3.40.30.10">
    <property type="entry name" value="Glutaredoxin"/>
    <property type="match status" value="1"/>
</dbReference>
<evidence type="ECO:0000256" key="3">
    <source>
        <dbReference type="ARBA" id="ARBA00012723"/>
    </source>
</evidence>
<dbReference type="Pfam" id="PF07749">
    <property type="entry name" value="ERp29"/>
    <property type="match status" value="1"/>
</dbReference>
<keyword evidence="10" id="KW-1185">Reference proteome</keyword>
<dbReference type="CDD" id="cd02961">
    <property type="entry name" value="PDI_a_family"/>
    <property type="match status" value="1"/>
</dbReference>